<protein>
    <submittedName>
        <fullName evidence="2">Leucine-rich repeat domain-containing protein</fullName>
    </submittedName>
</protein>
<keyword evidence="1" id="KW-1185">Reference proteome</keyword>
<organism evidence="1 2">
    <name type="scientific">Parastrongyloides trichosuri</name>
    <name type="common">Possum-specific nematode worm</name>
    <dbReference type="NCBI Taxonomy" id="131310"/>
    <lineage>
        <taxon>Eukaryota</taxon>
        <taxon>Metazoa</taxon>
        <taxon>Ecdysozoa</taxon>
        <taxon>Nematoda</taxon>
        <taxon>Chromadorea</taxon>
        <taxon>Rhabditida</taxon>
        <taxon>Tylenchina</taxon>
        <taxon>Panagrolaimomorpha</taxon>
        <taxon>Strongyloidoidea</taxon>
        <taxon>Strongyloididae</taxon>
        <taxon>Parastrongyloides</taxon>
    </lineage>
</organism>
<dbReference type="Proteomes" id="UP000038045">
    <property type="component" value="Unplaced"/>
</dbReference>
<accession>A0A0N4ZNM5</accession>
<sequence length="580" mass="68194">MDCPDKNKLNERKRKFFCETTKNKKSRKNDETTAAERVGRNDDIMKLIIGKISDVTERRNIMESCRTYYALGCGKEPYISLSSIDGNFKIPNTEKKYFINNNRTYKWPAIISNSNCNLVLPIQHFSYDRGRWQRNMINLLFRYRESMNKLLIRQMNSKCYDMYITANCFNNIKILEITPLVLSGGCLELINRCQSLKPHTLILFTNFYGARPVTIDDHGELFNTCIKNIILNSIEESELGCFRYFGRKFENFDENHFDLLDISKLDLRTIGYDKFLALKNILKYFKVVKIRLGHLYTTGVLYALLTDLNTNNLMMVNLDIDYSDSYYDRIHLLGIIHGVQIPHLGDNFQGILASLDIAPRIKSLKLEKFYYDYLRFDNGLIPDINFLCDDISRMENLSTLTINCNFLRDDNQLFKIGSSLNENLRNLKLTSCKNICRFELENISRNCKKLEKLELHDIEQLDIKLSDITNIFENLSGFSLYYSYERKRSEFIYDLIGKNKSLIWPSISFLQVQFTISKSLKKMLSEIDYNTPRKPGQFIFKELEPLIIEINGIKEYYDRCIIIIQDSTKRYDEFKNVFKN</sequence>
<dbReference type="Gene3D" id="3.80.10.10">
    <property type="entry name" value="Ribonuclease Inhibitor"/>
    <property type="match status" value="1"/>
</dbReference>
<evidence type="ECO:0000313" key="1">
    <source>
        <dbReference type="Proteomes" id="UP000038045"/>
    </source>
</evidence>
<name>A0A0N4ZNM5_PARTI</name>
<dbReference type="WBParaSite" id="PTRK_0001013800.1">
    <property type="protein sequence ID" value="PTRK_0001013800.1"/>
    <property type="gene ID" value="PTRK_0001013800"/>
</dbReference>
<reference evidence="2" key="1">
    <citation type="submission" date="2017-02" db="UniProtKB">
        <authorList>
            <consortium name="WormBaseParasite"/>
        </authorList>
    </citation>
    <scope>IDENTIFICATION</scope>
</reference>
<proteinExistence type="predicted"/>
<dbReference type="AlphaFoldDB" id="A0A0N4ZNM5"/>
<evidence type="ECO:0000313" key="2">
    <source>
        <dbReference type="WBParaSite" id="PTRK_0001013800.1"/>
    </source>
</evidence>
<dbReference type="InterPro" id="IPR032675">
    <property type="entry name" value="LRR_dom_sf"/>
</dbReference>